<evidence type="ECO:0000256" key="2">
    <source>
        <dbReference type="SAM" id="Phobius"/>
    </source>
</evidence>
<feature type="compositionally biased region" description="Basic residues" evidence="1">
    <location>
        <begin position="72"/>
        <end position="98"/>
    </location>
</feature>
<keyword evidence="5" id="KW-1185">Reference proteome</keyword>
<keyword evidence="2" id="KW-0472">Membrane</keyword>
<dbReference type="EMBL" id="MWIP01000005">
    <property type="protein sequence ID" value="KAF1686613.1"/>
    <property type="molecule type" value="Genomic_DNA"/>
</dbReference>
<organism evidence="4 5">
    <name type="scientific">Pseudoxanthomonas broegbernensis</name>
    <dbReference type="NCBI Taxonomy" id="83619"/>
    <lineage>
        <taxon>Bacteria</taxon>
        <taxon>Pseudomonadati</taxon>
        <taxon>Pseudomonadota</taxon>
        <taxon>Gammaproteobacteria</taxon>
        <taxon>Lysobacterales</taxon>
        <taxon>Lysobacteraceae</taxon>
        <taxon>Pseudoxanthomonas</taxon>
    </lineage>
</organism>
<gene>
    <name evidence="4" type="ORF">B1992_06790</name>
</gene>
<dbReference type="AlphaFoldDB" id="A0A7V8K724"/>
<feature type="domain" description="Acyltransferase 3" evidence="3">
    <location>
        <begin position="160"/>
        <end position="458"/>
    </location>
</feature>
<feature type="transmembrane region" description="Helical" evidence="2">
    <location>
        <begin position="442"/>
        <end position="461"/>
    </location>
</feature>
<feature type="region of interest" description="Disordered" evidence="1">
    <location>
        <begin position="1"/>
        <end position="102"/>
    </location>
</feature>
<accession>A0A7V8K724</accession>
<feature type="transmembrane region" description="Helical" evidence="2">
    <location>
        <begin position="222"/>
        <end position="241"/>
    </location>
</feature>
<keyword evidence="2" id="KW-1133">Transmembrane helix</keyword>
<keyword evidence="2" id="KW-0812">Transmembrane</keyword>
<feature type="transmembrane region" description="Helical" evidence="2">
    <location>
        <begin position="381"/>
        <end position="400"/>
    </location>
</feature>
<feature type="compositionally biased region" description="Basic residues" evidence="1">
    <location>
        <begin position="34"/>
        <end position="62"/>
    </location>
</feature>
<dbReference type="Pfam" id="PF01757">
    <property type="entry name" value="Acyl_transf_3"/>
    <property type="match status" value="1"/>
</dbReference>
<protein>
    <recommendedName>
        <fullName evidence="3">Acyltransferase 3 domain-containing protein</fullName>
    </recommendedName>
</protein>
<evidence type="ECO:0000313" key="4">
    <source>
        <dbReference type="EMBL" id="KAF1686613.1"/>
    </source>
</evidence>
<evidence type="ECO:0000313" key="5">
    <source>
        <dbReference type="Proteomes" id="UP000462066"/>
    </source>
</evidence>
<dbReference type="GO" id="GO:0016747">
    <property type="term" value="F:acyltransferase activity, transferring groups other than amino-acyl groups"/>
    <property type="evidence" value="ECO:0007669"/>
    <property type="project" value="InterPro"/>
</dbReference>
<comment type="caution">
    <text evidence="4">The sequence shown here is derived from an EMBL/GenBank/DDBJ whole genome shotgun (WGS) entry which is preliminary data.</text>
</comment>
<dbReference type="InterPro" id="IPR050879">
    <property type="entry name" value="Acyltransferase_3"/>
</dbReference>
<feature type="transmembrane region" description="Helical" evidence="2">
    <location>
        <begin position="307"/>
        <end position="327"/>
    </location>
</feature>
<sequence>MLFGEQPHRATVASAAGRGGAGRVRLEDTGSGRHGVRRRCARGHRVGPGGRRNHLRRRKESHRAHLLERGPARRRARAGRGGRGRRRGRLGRWRRPGGRAHGSVGGGRYGFRVFRPGQRHAAGDDPGRRSAVLGGRAVSVSAREGGSGWRLPQFGFGTCRLVLASLVAASHLWSGMIHGYAAYAVWAFFALSGFLMTLVLTTRYGVDRRGLGAYAFNRFMRIFPLYWLATLMGVATLWYYGRWGVDLRLINGEFYMPASLREWSYVLTLFPGIHRGGLPVPVSNALAIEVGYYMLMPLMARSRSTAWFAVAVAVMLNLEMGIVGSSFGERYSTFLPCMLPFAAGSLACHYREALSRFSMPWTSSLAWLAHGLLWLKFPHWPWTWGLYASAVLSVWMVVSLHRQRSGKVDRLLGDLSYPVYLIHTTVAAWFLCLCGEIRTPAFFLKAFALTLALSWLIVALIDRPLSRMKRKAPGDTPNGGRIGGLA</sequence>
<evidence type="ECO:0000259" key="3">
    <source>
        <dbReference type="Pfam" id="PF01757"/>
    </source>
</evidence>
<name>A0A7V8K724_9GAMM</name>
<evidence type="ECO:0000256" key="1">
    <source>
        <dbReference type="SAM" id="MobiDB-lite"/>
    </source>
</evidence>
<feature type="transmembrane region" description="Helical" evidence="2">
    <location>
        <begin position="412"/>
        <end position="430"/>
    </location>
</feature>
<reference evidence="4 5" key="1">
    <citation type="submission" date="2017-10" db="EMBL/GenBank/DDBJ databases">
        <title>Whole genome sequencing of Pseudoxanthomonas broegbernensis DSM 12573(T).</title>
        <authorList>
            <person name="Kumar S."/>
            <person name="Bansal K."/>
            <person name="Kaur A."/>
            <person name="Patil P."/>
            <person name="Sharma S."/>
            <person name="Patil P.B."/>
        </authorList>
    </citation>
    <scope>NUCLEOTIDE SEQUENCE [LARGE SCALE GENOMIC DNA]</scope>
    <source>
        <strain evidence="4 5">DSM 12573</strain>
    </source>
</reference>
<feature type="transmembrane region" description="Helical" evidence="2">
    <location>
        <begin position="276"/>
        <end position="295"/>
    </location>
</feature>
<dbReference type="PANTHER" id="PTHR23028">
    <property type="entry name" value="ACETYLTRANSFERASE"/>
    <property type="match status" value="1"/>
</dbReference>
<dbReference type="InterPro" id="IPR002656">
    <property type="entry name" value="Acyl_transf_3_dom"/>
</dbReference>
<feature type="transmembrane region" description="Helical" evidence="2">
    <location>
        <begin position="180"/>
        <end position="201"/>
    </location>
</feature>
<proteinExistence type="predicted"/>
<dbReference type="Proteomes" id="UP000462066">
    <property type="component" value="Unassembled WGS sequence"/>
</dbReference>